<organism evidence="2 3">
    <name type="scientific">Candidatus Marimicrobium litorale</name>
    <dbReference type="NCBI Taxonomy" id="2518991"/>
    <lineage>
        <taxon>Bacteria</taxon>
        <taxon>Pseudomonadati</taxon>
        <taxon>Pseudomonadota</taxon>
        <taxon>Gammaproteobacteria</taxon>
        <taxon>Cellvibrionales</taxon>
        <taxon>Halieaceae</taxon>
        <taxon>Marimicrobium</taxon>
    </lineage>
</organism>
<evidence type="ECO:0008006" key="4">
    <source>
        <dbReference type="Google" id="ProtNLM"/>
    </source>
</evidence>
<name>A0ABT3TBG0_9GAMM</name>
<dbReference type="EMBL" id="SHNO01000001">
    <property type="protein sequence ID" value="MCX2978794.1"/>
    <property type="molecule type" value="Genomic_DNA"/>
</dbReference>
<dbReference type="Proteomes" id="UP001143304">
    <property type="component" value="Unassembled WGS sequence"/>
</dbReference>
<dbReference type="RefSeq" id="WP_279250484.1">
    <property type="nucleotide sequence ID" value="NZ_SHNO01000001.1"/>
</dbReference>
<evidence type="ECO:0000313" key="2">
    <source>
        <dbReference type="EMBL" id="MCX2978794.1"/>
    </source>
</evidence>
<keyword evidence="3" id="KW-1185">Reference proteome</keyword>
<protein>
    <recommendedName>
        <fullName evidence="4">MxaK protein</fullName>
    </recommendedName>
</protein>
<accession>A0ABT3TBG0</accession>
<keyword evidence="1" id="KW-0812">Transmembrane</keyword>
<keyword evidence="1" id="KW-1133">Transmembrane helix</keyword>
<sequence>MNVINLLRAACLFMTAIAVLVFGIWHLKPELVNTLDAELNTRFDAKINQQARKIKRLYRSGNYAAAMELAVQELQRIEDIRKLHVVYNVKRSVLLKLFQSSAKLGPAEMEVSLPVIAAWTASDERDLDALKAYIYLLQNLPGRDQELQEALIRLQRLFPGVPASPAPGIDAA</sequence>
<comment type="caution">
    <text evidence="2">The sequence shown here is derived from an EMBL/GenBank/DDBJ whole genome shotgun (WGS) entry which is preliminary data.</text>
</comment>
<reference evidence="2" key="1">
    <citation type="submission" date="2019-02" db="EMBL/GenBank/DDBJ databases">
        <authorList>
            <person name="Li S.-H."/>
        </authorList>
    </citation>
    <scope>NUCLEOTIDE SEQUENCE</scope>
    <source>
        <strain evidence="2">IMCC11814</strain>
    </source>
</reference>
<evidence type="ECO:0000256" key="1">
    <source>
        <dbReference type="SAM" id="Phobius"/>
    </source>
</evidence>
<gene>
    <name evidence="2" type="ORF">EYC82_15610</name>
</gene>
<feature type="transmembrane region" description="Helical" evidence="1">
    <location>
        <begin position="6"/>
        <end position="25"/>
    </location>
</feature>
<keyword evidence="1" id="KW-0472">Membrane</keyword>
<evidence type="ECO:0000313" key="3">
    <source>
        <dbReference type="Proteomes" id="UP001143304"/>
    </source>
</evidence>
<proteinExistence type="predicted"/>